<evidence type="ECO:0000313" key="7">
    <source>
        <dbReference type="EMBL" id="MBC9982748.1"/>
    </source>
</evidence>
<dbReference type="RefSeq" id="WP_188107355.1">
    <property type="nucleotide sequence ID" value="NZ_JAANIH010000077.1"/>
</dbReference>
<accession>A0ABR7UFF5</accession>
<gene>
    <name evidence="7" type="ORF">HA482_31535</name>
</gene>
<dbReference type="PRINTS" id="PR00455">
    <property type="entry name" value="HTHTETR"/>
</dbReference>
<keyword evidence="8" id="KW-1185">Reference proteome</keyword>
<evidence type="ECO:0000256" key="4">
    <source>
        <dbReference type="ARBA" id="ARBA00023163"/>
    </source>
</evidence>
<proteinExistence type="predicted"/>
<dbReference type="SUPFAM" id="SSF48498">
    <property type="entry name" value="Tetracyclin repressor-like, C-terminal domain"/>
    <property type="match status" value="1"/>
</dbReference>
<feature type="domain" description="HTH tetR-type" evidence="6">
    <location>
        <begin position="23"/>
        <end position="83"/>
    </location>
</feature>
<evidence type="ECO:0000313" key="8">
    <source>
        <dbReference type="Proteomes" id="UP000639516"/>
    </source>
</evidence>
<keyword evidence="1" id="KW-0678">Repressor</keyword>
<feature type="DNA-binding region" description="H-T-H motif" evidence="5">
    <location>
        <begin position="46"/>
        <end position="65"/>
    </location>
</feature>
<evidence type="ECO:0000256" key="1">
    <source>
        <dbReference type="ARBA" id="ARBA00022491"/>
    </source>
</evidence>
<protein>
    <submittedName>
        <fullName evidence="7">TetR/AcrR family transcriptional regulator</fullName>
    </submittedName>
</protein>
<comment type="caution">
    <text evidence="7">The sequence shown here is derived from an EMBL/GenBank/DDBJ whole genome shotgun (WGS) entry which is preliminary data.</text>
</comment>
<keyword evidence="3 5" id="KW-0238">DNA-binding</keyword>
<dbReference type="SUPFAM" id="SSF46689">
    <property type="entry name" value="Homeodomain-like"/>
    <property type="match status" value="1"/>
</dbReference>
<sequence>MKRVAKREPKRKNVALSVPPKSHVSRDLILRVAAQLFRQQGYSATTLRQIADKAGMKAGSIYYHFDSKTAILDEILELGLQRIFDAVKASVNDLGKGSHRNKISAAIKAHLVTLLQESDYTSANMRVYGQLPERIKKRHRPLRRAYGKYWDDMLVDAQRAGEIRPEILIVPLRRFILGAMNWTVEWFDARKNSSVQDLADRTTLLIFNGILPH</sequence>
<reference evidence="7 8" key="1">
    <citation type="journal article" date="2020" name="Arch. Microbiol.">
        <title>Bradyrhizobium campsiandrae sp. nov., a nitrogen-fixing bacterial strain isolated from a native leguminous tree from the Amazon adapted to flooded conditions.</title>
        <authorList>
            <person name="Cabral Michel D."/>
            <person name="Martins da Costa E."/>
            <person name="Azarias Guimaraes A."/>
            <person name="Soares de Carvalho T."/>
            <person name="Santos de Castro Caputo P."/>
            <person name="Willems A."/>
            <person name="de Souza Moreira F.M."/>
        </authorList>
    </citation>
    <scope>NUCLEOTIDE SEQUENCE [LARGE SCALE GENOMIC DNA]</scope>
    <source>
        <strain evidence="8">INPA 384B</strain>
    </source>
</reference>
<dbReference type="PANTHER" id="PTHR30055">
    <property type="entry name" value="HTH-TYPE TRANSCRIPTIONAL REGULATOR RUTR"/>
    <property type="match status" value="1"/>
</dbReference>
<dbReference type="InterPro" id="IPR050109">
    <property type="entry name" value="HTH-type_TetR-like_transc_reg"/>
</dbReference>
<evidence type="ECO:0000259" key="6">
    <source>
        <dbReference type="PROSITE" id="PS50977"/>
    </source>
</evidence>
<dbReference type="Proteomes" id="UP000639516">
    <property type="component" value="Unassembled WGS sequence"/>
</dbReference>
<dbReference type="InterPro" id="IPR009057">
    <property type="entry name" value="Homeodomain-like_sf"/>
</dbReference>
<evidence type="ECO:0000256" key="3">
    <source>
        <dbReference type="ARBA" id="ARBA00023125"/>
    </source>
</evidence>
<evidence type="ECO:0000256" key="5">
    <source>
        <dbReference type="PROSITE-ProRule" id="PRU00335"/>
    </source>
</evidence>
<dbReference type="Pfam" id="PF00440">
    <property type="entry name" value="TetR_N"/>
    <property type="match status" value="1"/>
</dbReference>
<dbReference type="EMBL" id="JAATTO010000055">
    <property type="protein sequence ID" value="MBC9982748.1"/>
    <property type="molecule type" value="Genomic_DNA"/>
</dbReference>
<name>A0ABR7UFF5_9BRAD</name>
<dbReference type="PROSITE" id="PS50977">
    <property type="entry name" value="HTH_TETR_2"/>
    <property type="match status" value="1"/>
</dbReference>
<dbReference type="PANTHER" id="PTHR30055:SF175">
    <property type="entry name" value="HTH-TYPE TRANSCRIPTIONAL REPRESSOR KSTR2"/>
    <property type="match status" value="1"/>
</dbReference>
<dbReference type="InterPro" id="IPR036271">
    <property type="entry name" value="Tet_transcr_reg_TetR-rel_C_sf"/>
</dbReference>
<organism evidence="7 8">
    <name type="scientific">Bradyrhizobium campsiandrae</name>
    <dbReference type="NCBI Taxonomy" id="1729892"/>
    <lineage>
        <taxon>Bacteria</taxon>
        <taxon>Pseudomonadati</taxon>
        <taxon>Pseudomonadota</taxon>
        <taxon>Alphaproteobacteria</taxon>
        <taxon>Hyphomicrobiales</taxon>
        <taxon>Nitrobacteraceae</taxon>
        <taxon>Bradyrhizobium</taxon>
    </lineage>
</organism>
<keyword evidence="4" id="KW-0804">Transcription</keyword>
<evidence type="ECO:0000256" key="2">
    <source>
        <dbReference type="ARBA" id="ARBA00023015"/>
    </source>
</evidence>
<dbReference type="Pfam" id="PF17932">
    <property type="entry name" value="TetR_C_24"/>
    <property type="match status" value="1"/>
</dbReference>
<dbReference type="InterPro" id="IPR001647">
    <property type="entry name" value="HTH_TetR"/>
</dbReference>
<keyword evidence="2" id="KW-0805">Transcription regulation</keyword>
<dbReference type="Gene3D" id="1.10.10.60">
    <property type="entry name" value="Homeodomain-like"/>
    <property type="match status" value="1"/>
</dbReference>
<dbReference type="Gene3D" id="1.10.357.10">
    <property type="entry name" value="Tetracycline Repressor, domain 2"/>
    <property type="match status" value="1"/>
</dbReference>
<dbReference type="InterPro" id="IPR041490">
    <property type="entry name" value="KstR2_TetR_C"/>
</dbReference>